<gene>
    <name evidence="2" type="ORF">C8F04DRAFT_1135294</name>
</gene>
<name>A0AAD6S8H8_9AGAR</name>
<feature type="transmembrane region" description="Helical" evidence="1">
    <location>
        <begin position="146"/>
        <end position="164"/>
    </location>
</feature>
<proteinExistence type="predicted"/>
<organism evidence="2 3">
    <name type="scientific">Mycena alexandri</name>
    <dbReference type="NCBI Taxonomy" id="1745969"/>
    <lineage>
        <taxon>Eukaryota</taxon>
        <taxon>Fungi</taxon>
        <taxon>Dikarya</taxon>
        <taxon>Basidiomycota</taxon>
        <taxon>Agaricomycotina</taxon>
        <taxon>Agaricomycetes</taxon>
        <taxon>Agaricomycetidae</taxon>
        <taxon>Agaricales</taxon>
        <taxon>Marasmiineae</taxon>
        <taxon>Mycenaceae</taxon>
        <taxon>Mycena</taxon>
    </lineage>
</organism>
<comment type="caution">
    <text evidence="2">The sequence shown here is derived from an EMBL/GenBank/DDBJ whole genome shotgun (WGS) entry which is preliminary data.</text>
</comment>
<evidence type="ECO:0000256" key="1">
    <source>
        <dbReference type="SAM" id="Phobius"/>
    </source>
</evidence>
<keyword evidence="1" id="KW-1133">Transmembrane helix</keyword>
<protein>
    <submittedName>
        <fullName evidence="2">Uncharacterized protein</fullName>
    </submittedName>
</protein>
<keyword evidence="1" id="KW-0472">Membrane</keyword>
<accession>A0AAD6S8H8</accession>
<evidence type="ECO:0000313" key="2">
    <source>
        <dbReference type="EMBL" id="KAJ7023098.1"/>
    </source>
</evidence>
<feature type="transmembrane region" description="Helical" evidence="1">
    <location>
        <begin position="7"/>
        <end position="26"/>
    </location>
</feature>
<dbReference type="AlphaFoldDB" id="A0AAD6S8H8"/>
<reference evidence="2" key="1">
    <citation type="submission" date="2023-03" db="EMBL/GenBank/DDBJ databases">
        <title>Massive genome expansion in bonnet fungi (Mycena s.s.) driven by repeated elements and novel gene families across ecological guilds.</title>
        <authorList>
            <consortium name="Lawrence Berkeley National Laboratory"/>
            <person name="Harder C.B."/>
            <person name="Miyauchi S."/>
            <person name="Viragh M."/>
            <person name="Kuo A."/>
            <person name="Thoen E."/>
            <person name="Andreopoulos B."/>
            <person name="Lu D."/>
            <person name="Skrede I."/>
            <person name="Drula E."/>
            <person name="Henrissat B."/>
            <person name="Morin E."/>
            <person name="Kohler A."/>
            <person name="Barry K."/>
            <person name="LaButti K."/>
            <person name="Morin E."/>
            <person name="Salamov A."/>
            <person name="Lipzen A."/>
            <person name="Mereny Z."/>
            <person name="Hegedus B."/>
            <person name="Baldrian P."/>
            <person name="Stursova M."/>
            <person name="Weitz H."/>
            <person name="Taylor A."/>
            <person name="Grigoriev I.V."/>
            <person name="Nagy L.G."/>
            <person name="Martin F."/>
            <person name="Kauserud H."/>
        </authorList>
    </citation>
    <scope>NUCLEOTIDE SEQUENCE</scope>
    <source>
        <strain evidence="2">CBHHK200</strain>
    </source>
</reference>
<dbReference type="EMBL" id="JARJCM010000194">
    <property type="protein sequence ID" value="KAJ7023098.1"/>
    <property type="molecule type" value="Genomic_DNA"/>
</dbReference>
<keyword evidence="1" id="KW-0812">Transmembrane</keyword>
<feature type="transmembrane region" description="Helical" evidence="1">
    <location>
        <begin position="76"/>
        <end position="94"/>
    </location>
</feature>
<dbReference type="Proteomes" id="UP001218188">
    <property type="component" value="Unassembled WGS sequence"/>
</dbReference>
<feature type="transmembrane region" description="Helical" evidence="1">
    <location>
        <begin position="114"/>
        <end position="134"/>
    </location>
</feature>
<feature type="transmembrane region" description="Helical" evidence="1">
    <location>
        <begin position="46"/>
        <end position="64"/>
    </location>
</feature>
<sequence length="511" mass="56238">MISRTLIANVGCTLIPVALVLVWPSLSTYEFSPRRVIHSLDTRAVLVAPWICRGTISAFVSRLIQTGIVIRSHPLVIARAYALWAGIALFRVLLGYLLTRSVGWAYPQFFSHSALYETSAGLGPPLLALLVLTGMRSWPELPGRRFQVVEPLVLGAICAVLTALDTAPWTYSTAVLLVMPITLAGRFIPPTLLEKTQLLPTPTTEQNPRPRSVLTCVLACLTVIIIPRLVPPPLYTVSFPSHSGPLLHILVLSYPRPHDNLESPILNTTLMSFLPLTVVPGVTISVFTHAAAETHPSFEWAKARFPEVEFYADADQHPDASSGQHLHVAEALRWASSTQQAEWVMLLEDDFPLCGVRGRLDLARVMQKLERGRRLDYLERRGAFVGTGGSGLIFHRSLLPIVSTILKLHASTDSALPADVIRRPADLIMQDCLLGIDPLCPRRAEVMNMHAAPHSAPVAPGENLVITSRLIIDHIGADASTTPGRQYGQDQWRCGWRHPFHGREEVVVVVV</sequence>
<keyword evidence="3" id="KW-1185">Reference proteome</keyword>
<evidence type="ECO:0000313" key="3">
    <source>
        <dbReference type="Proteomes" id="UP001218188"/>
    </source>
</evidence>